<evidence type="ECO:0000256" key="3">
    <source>
        <dbReference type="ARBA" id="ARBA00022833"/>
    </source>
</evidence>
<proteinExistence type="predicted"/>
<keyword evidence="5" id="KW-0812">Transmembrane</keyword>
<dbReference type="PROSITE" id="PS50199">
    <property type="entry name" value="ZF_RANBP2_2"/>
    <property type="match status" value="1"/>
</dbReference>
<evidence type="ECO:0000256" key="2">
    <source>
        <dbReference type="ARBA" id="ARBA00022771"/>
    </source>
</evidence>
<feature type="region of interest" description="Disordered" evidence="4">
    <location>
        <begin position="107"/>
        <end position="126"/>
    </location>
</feature>
<keyword evidence="5" id="KW-0472">Membrane</keyword>
<keyword evidence="1" id="KW-0479">Metal-binding</keyword>
<feature type="domain" description="RanBP2-type" evidence="6">
    <location>
        <begin position="72"/>
        <end position="102"/>
    </location>
</feature>
<dbReference type="OrthoDB" id="1996975at2"/>
<reference evidence="7 8" key="1">
    <citation type="submission" date="2017-06" db="EMBL/GenBank/DDBJ databases">
        <authorList>
            <person name="Kim H.J."/>
            <person name="Triplett B.A."/>
        </authorList>
    </citation>
    <scope>NUCLEOTIDE SEQUENCE [LARGE SCALE GENOMIC DNA]</scope>
    <source>
        <strain evidence="7 8">DSM 14713</strain>
    </source>
</reference>
<evidence type="ECO:0000259" key="6">
    <source>
        <dbReference type="PROSITE" id="PS50199"/>
    </source>
</evidence>
<protein>
    <recommendedName>
        <fullName evidence="6">RanBP2-type domain-containing protein</fullName>
    </recommendedName>
</protein>
<evidence type="ECO:0000313" key="7">
    <source>
        <dbReference type="EMBL" id="ATB31948.1"/>
    </source>
</evidence>
<organism evidence="7 8">
    <name type="scientific">Melittangium boletus DSM 14713</name>
    <dbReference type="NCBI Taxonomy" id="1294270"/>
    <lineage>
        <taxon>Bacteria</taxon>
        <taxon>Pseudomonadati</taxon>
        <taxon>Myxococcota</taxon>
        <taxon>Myxococcia</taxon>
        <taxon>Myxococcales</taxon>
        <taxon>Cystobacterineae</taxon>
        <taxon>Archangiaceae</taxon>
        <taxon>Melittangium</taxon>
    </lineage>
</organism>
<dbReference type="EMBL" id="CP022163">
    <property type="protein sequence ID" value="ATB31948.1"/>
    <property type="molecule type" value="Genomic_DNA"/>
</dbReference>
<dbReference type="RefSeq" id="WP_095980209.1">
    <property type="nucleotide sequence ID" value="NZ_CP022163.1"/>
</dbReference>
<keyword evidence="5" id="KW-1133">Transmembrane helix</keyword>
<dbReference type="AlphaFoldDB" id="A0A250IL13"/>
<evidence type="ECO:0000256" key="5">
    <source>
        <dbReference type="SAM" id="Phobius"/>
    </source>
</evidence>
<evidence type="ECO:0000256" key="4">
    <source>
        <dbReference type="SAM" id="MobiDB-lite"/>
    </source>
</evidence>
<sequence length="384" mass="43348">MSKRIRIIEGTWNCSSCDTKGILARHKRCPNCNNPRELTDDESEFDFGDTDAATGKSLREGVTDEKALELARAGVDWFCAYCGASNRGDQPSCKQCKAERTQDAKALGEKELPGPAPRPVPQRGASKKGTFTKVGLVVLGGLFFCCFGTMIYGVWMTRTSDYPGQLVGAEWKRAVIQERFSPVTLEGWKDELRLQPPRMPIDGSGEFAGVQNIRSCVSSRRGTRQVADGTRQVCRTKTRKKACGTEEKCQTRDKGNGFREEVCKDVTRYCDESYEDCHDETRYRDEPIYALKCSYDAYQWKEVARREASGRDGEPPRWPELSMKGEDRLKREESYKLLVEYEKGGRQQAPLELKTEKEFLAWKKGQPVSVTVTNGGEVKQLLPR</sequence>
<keyword evidence="3" id="KW-0862">Zinc</keyword>
<name>A0A250IL13_9BACT</name>
<gene>
    <name evidence="7" type="ORF">MEBOL_005420</name>
</gene>
<evidence type="ECO:0000313" key="8">
    <source>
        <dbReference type="Proteomes" id="UP000217289"/>
    </source>
</evidence>
<keyword evidence="2" id="KW-0863">Zinc-finger</keyword>
<dbReference type="PROSITE" id="PS01358">
    <property type="entry name" value="ZF_RANBP2_1"/>
    <property type="match status" value="1"/>
</dbReference>
<dbReference type="GO" id="GO:0008270">
    <property type="term" value="F:zinc ion binding"/>
    <property type="evidence" value="ECO:0007669"/>
    <property type="project" value="UniProtKB-KW"/>
</dbReference>
<dbReference type="InterPro" id="IPR001876">
    <property type="entry name" value="Znf_RanBP2"/>
</dbReference>
<dbReference type="KEGG" id="mbd:MEBOL_005420"/>
<feature type="transmembrane region" description="Helical" evidence="5">
    <location>
        <begin position="134"/>
        <end position="155"/>
    </location>
</feature>
<keyword evidence="8" id="KW-1185">Reference proteome</keyword>
<accession>A0A250IL13</accession>
<dbReference type="Proteomes" id="UP000217289">
    <property type="component" value="Chromosome"/>
</dbReference>
<evidence type="ECO:0000256" key="1">
    <source>
        <dbReference type="ARBA" id="ARBA00022723"/>
    </source>
</evidence>